<keyword evidence="2" id="KW-1185">Reference proteome</keyword>
<sequence length="334" mass="38336">MPVEMPRRLPFSVDKWTASSLRKRHRFLTHAHRDHSVGIFKYSSFPLYCTSLTRTLLLHQFPQLDEKLFVGIEVGQSLVLDDFDGSFTVTALDANHCPREFGNILHAGDSQLTPDCLQNLPEKHFACRGCDPNCRLDFVYLDCTFGKYYQSIPGKHLAIKQVVNCIWNHPNAPVVYLSCDLLGQEDILAKVSQTFGSKIYVDKAAHPQCHLALTLTFPDIISDDASSRFHLFGAFPRLQDRAQAMILEAQENSRPEPLIICPSTQWYACEVVYSKSDVKLRQRFDAAVKDQYGVWHVCYSIHSSRDELEWPYSFSCRSGWCRLRLIVGLWIWIM</sequence>
<dbReference type="EMBL" id="CM042888">
    <property type="protein sequence ID" value="KAI4326136.1"/>
    <property type="molecule type" value="Genomic_DNA"/>
</dbReference>
<accession>A0ACB9MPU6</accession>
<gene>
    <name evidence="1" type="ORF">MLD38_031478</name>
</gene>
<reference evidence="2" key="1">
    <citation type="journal article" date="2023" name="Front. Plant Sci.">
        <title>Chromosomal-level genome assembly of Melastoma candidum provides insights into trichome evolution.</title>
        <authorList>
            <person name="Zhong Y."/>
            <person name="Wu W."/>
            <person name="Sun C."/>
            <person name="Zou P."/>
            <person name="Liu Y."/>
            <person name="Dai S."/>
            <person name="Zhou R."/>
        </authorList>
    </citation>
    <scope>NUCLEOTIDE SEQUENCE [LARGE SCALE GENOMIC DNA]</scope>
</reference>
<organism evidence="1 2">
    <name type="scientific">Melastoma candidum</name>
    <dbReference type="NCBI Taxonomy" id="119954"/>
    <lineage>
        <taxon>Eukaryota</taxon>
        <taxon>Viridiplantae</taxon>
        <taxon>Streptophyta</taxon>
        <taxon>Embryophyta</taxon>
        <taxon>Tracheophyta</taxon>
        <taxon>Spermatophyta</taxon>
        <taxon>Magnoliopsida</taxon>
        <taxon>eudicotyledons</taxon>
        <taxon>Gunneridae</taxon>
        <taxon>Pentapetalae</taxon>
        <taxon>rosids</taxon>
        <taxon>malvids</taxon>
        <taxon>Myrtales</taxon>
        <taxon>Melastomataceae</taxon>
        <taxon>Melastomatoideae</taxon>
        <taxon>Melastomateae</taxon>
        <taxon>Melastoma</taxon>
    </lineage>
</organism>
<protein>
    <submittedName>
        <fullName evidence="1">Uncharacterized protein</fullName>
    </submittedName>
</protein>
<evidence type="ECO:0000313" key="1">
    <source>
        <dbReference type="EMBL" id="KAI4326136.1"/>
    </source>
</evidence>
<proteinExistence type="predicted"/>
<evidence type="ECO:0000313" key="2">
    <source>
        <dbReference type="Proteomes" id="UP001057402"/>
    </source>
</evidence>
<dbReference type="Proteomes" id="UP001057402">
    <property type="component" value="Chromosome 9"/>
</dbReference>
<name>A0ACB9MPU6_9MYRT</name>
<comment type="caution">
    <text evidence="1">The sequence shown here is derived from an EMBL/GenBank/DDBJ whole genome shotgun (WGS) entry which is preliminary data.</text>
</comment>